<dbReference type="AlphaFoldDB" id="W9Z1K4"/>
<reference evidence="1" key="1">
    <citation type="submission" date="2012-04" db="EMBL/GenBank/DDBJ databases">
        <title>The Genome Sequence of Fusarium oxysporum melonis.</title>
        <authorList>
            <consortium name="The Broad Institute Genome Sequencing Platform"/>
            <person name="Ma L.-J."/>
            <person name="Gale L.R."/>
            <person name="Schwartz D.C."/>
            <person name="Zhou S."/>
            <person name="Corby-Kistler H."/>
            <person name="Young S.K."/>
            <person name="Zeng Q."/>
            <person name="Gargeya S."/>
            <person name="Fitzgerald M."/>
            <person name="Haas B."/>
            <person name="Abouelleil A."/>
            <person name="Alvarado L."/>
            <person name="Arachchi H.M."/>
            <person name="Berlin A."/>
            <person name="Brown A."/>
            <person name="Chapman S.B."/>
            <person name="Chen Z."/>
            <person name="Dunbar C."/>
            <person name="Freedman E."/>
            <person name="Gearin G."/>
            <person name="Goldberg J."/>
            <person name="Griggs A."/>
            <person name="Gujja S."/>
            <person name="Heiman D."/>
            <person name="Howarth C."/>
            <person name="Larson L."/>
            <person name="Lui A."/>
            <person name="MacDonald P.J.P."/>
            <person name="Montmayeur A."/>
            <person name="Murphy C."/>
            <person name="Neiman D."/>
            <person name="Pearson M."/>
            <person name="Priest M."/>
            <person name="Roberts A."/>
            <person name="Saif S."/>
            <person name="Shea T."/>
            <person name="Shenoy N."/>
            <person name="Sisk P."/>
            <person name="Stolte C."/>
            <person name="Sykes S."/>
            <person name="Wortman J."/>
            <person name="Nusbaum C."/>
            <person name="Birren B."/>
        </authorList>
    </citation>
    <scope>NUCLEOTIDE SEQUENCE</scope>
    <source>
        <strain evidence="1">26406</strain>
    </source>
</reference>
<dbReference type="EMBL" id="JH659387">
    <property type="protein sequence ID" value="EXK25679.1"/>
    <property type="molecule type" value="Genomic_DNA"/>
</dbReference>
<name>W9Z1K4_FUSOX</name>
<dbReference type="OrthoDB" id="5090998at2759"/>
<gene>
    <name evidence="1" type="ORF">FOMG_17671</name>
</gene>
<reference evidence="1" key="2">
    <citation type="submission" date="2012-05" db="EMBL/GenBank/DDBJ databases">
        <title>Annotation of the Genome Sequence of Fusarium oxysporum f. sp. melonis 26406.</title>
        <authorList>
            <consortium name="The Broad Institute Genomics Platform"/>
            <person name="Ma L.-J."/>
            <person name="Corby-Kistler H."/>
            <person name="Broz K."/>
            <person name="Gale L.R."/>
            <person name="Jonkers W."/>
            <person name="O'Donnell K."/>
            <person name="Ploetz R."/>
            <person name="Steinberg C."/>
            <person name="Schwartz D.C."/>
            <person name="VanEtten H."/>
            <person name="Zhou S."/>
            <person name="Young S.K."/>
            <person name="Zeng Q."/>
            <person name="Gargeya S."/>
            <person name="Fitzgerald M."/>
            <person name="Abouelleil A."/>
            <person name="Alvarado L."/>
            <person name="Chapman S.B."/>
            <person name="Gainer-Dewar J."/>
            <person name="Goldberg J."/>
            <person name="Griggs A."/>
            <person name="Gujja S."/>
            <person name="Hansen M."/>
            <person name="Howarth C."/>
            <person name="Imamovic A."/>
            <person name="Ireland A."/>
            <person name="Larimer J."/>
            <person name="McCowan C."/>
            <person name="Murphy C."/>
            <person name="Pearson M."/>
            <person name="Poon T.W."/>
            <person name="Priest M."/>
            <person name="Roberts A."/>
            <person name="Saif S."/>
            <person name="Shea T."/>
            <person name="Sykes S."/>
            <person name="Wortman J."/>
            <person name="Nusbaum C."/>
            <person name="Birren B."/>
        </authorList>
    </citation>
    <scope>NUCLEOTIDE SEQUENCE</scope>
    <source>
        <strain evidence="1">26406</strain>
    </source>
</reference>
<protein>
    <submittedName>
        <fullName evidence="1">Uncharacterized protein</fullName>
    </submittedName>
</protein>
<dbReference type="HOGENOM" id="CLU_3160041_0_0_1"/>
<dbReference type="VEuPathDB" id="FungiDB:FOMG_17671"/>
<dbReference type="Proteomes" id="UP000030703">
    <property type="component" value="Unassembled WGS sequence"/>
</dbReference>
<accession>W9Z1K4</accession>
<organism evidence="1">
    <name type="scientific">Fusarium oxysporum f. sp. melonis 26406</name>
    <dbReference type="NCBI Taxonomy" id="1089452"/>
    <lineage>
        <taxon>Eukaryota</taxon>
        <taxon>Fungi</taxon>
        <taxon>Dikarya</taxon>
        <taxon>Ascomycota</taxon>
        <taxon>Pezizomycotina</taxon>
        <taxon>Sordariomycetes</taxon>
        <taxon>Hypocreomycetidae</taxon>
        <taxon>Hypocreales</taxon>
        <taxon>Nectriaceae</taxon>
        <taxon>Fusarium</taxon>
        <taxon>Fusarium oxysporum species complex</taxon>
    </lineage>
</organism>
<sequence>MASNLKDSSLGYSWRIELRITITLAAQLRPAEEAWWQLIKRLALIVEG</sequence>
<proteinExistence type="predicted"/>
<evidence type="ECO:0000313" key="1">
    <source>
        <dbReference type="EMBL" id="EXK25679.1"/>
    </source>
</evidence>